<evidence type="ECO:0000256" key="5">
    <source>
        <dbReference type="SAM" id="MobiDB-lite"/>
    </source>
</evidence>
<dbReference type="InterPro" id="IPR013325">
    <property type="entry name" value="RNA_pol_sigma_r2"/>
</dbReference>
<evidence type="ECO:0000256" key="1">
    <source>
        <dbReference type="ARBA" id="ARBA00023015"/>
    </source>
</evidence>
<dbReference type="InterPro" id="IPR013324">
    <property type="entry name" value="RNA_pol_sigma_r3/r4-like"/>
</dbReference>
<evidence type="ECO:0000259" key="6">
    <source>
        <dbReference type="Pfam" id="PF04542"/>
    </source>
</evidence>
<evidence type="ECO:0000256" key="4">
    <source>
        <dbReference type="ARBA" id="ARBA00023163"/>
    </source>
</evidence>
<dbReference type="SUPFAM" id="SSF88659">
    <property type="entry name" value="Sigma3 and sigma4 domains of RNA polymerase sigma factors"/>
    <property type="match status" value="1"/>
</dbReference>
<evidence type="ECO:0000313" key="8">
    <source>
        <dbReference type="Proteomes" id="UP000265768"/>
    </source>
</evidence>
<dbReference type="Gene3D" id="1.20.140.160">
    <property type="match status" value="1"/>
</dbReference>
<dbReference type="GO" id="GO:0016987">
    <property type="term" value="F:sigma factor activity"/>
    <property type="evidence" value="ECO:0007669"/>
    <property type="project" value="UniProtKB-KW"/>
</dbReference>
<comment type="caution">
    <text evidence="7">The sequence shown here is derived from an EMBL/GenBank/DDBJ whole genome shotgun (WGS) entry which is preliminary data.</text>
</comment>
<evidence type="ECO:0000313" key="7">
    <source>
        <dbReference type="EMBL" id="RJL23974.1"/>
    </source>
</evidence>
<organism evidence="7 8">
    <name type="scientific">Bailinhaonella thermotolerans</name>
    <dbReference type="NCBI Taxonomy" id="1070861"/>
    <lineage>
        <taxon>Bacteria</taxon>
        <taxon>Bacillati</taxon>
        <taxon>Actinomycetota</taxon>
        <taxon>Actinomycetes</taxon>
        <taxon>Streptosporangiales</taxon>
        <taxon>Streptosporangiaceae</taxon>
        <taxon>Bailinhaonella</taxon>
    </lineage>
</organism>
<dbReference type="AlphaFoldDB" id="A0A3A4ABU9"/>
<reference evidence="7 8" key="1">
    <citation type="submission" date="2018-09" db="EMBL/GenBank/DDBJ databases">
        <title>YIM 75507 draft genome.</title>
        <authorList>
            <person name="Tang S."/>
            <person name="Feng Y."/>
        </authorList>
    </citation>
    <scope>NUCLEOTIDE SEQUENCE [LARGE SCALE GENOMIC DNA]</scope>
    <source>
        <strain evidence="7 8">YIM 75507</strain>
    </source>
</reference>
<name>A0A3A4ABU9_9ACTN</name>
<dbReference type="SUPFAM" id="SSF88946">
    <property type="entry name" value="Sigma2 domain of RNA polymerase sigma factors"/>
    <property type="match status" value="1"/>
</dbReference>
<dbReference type="PANTHER" id="PTHR30385">
    <property type="entry name" value="SIGMA FACTOR F FLAGELLAR"/>
    <property type="match status" value="1"/>
</dbReference>
<keyword evidence="2" id="KW-0731">Sigma factor</keyword>
<keyword evidence="3" id="KW-0238">DNA-binding</keyword>
<dbReference type="NCBIfam" id="TIGR02937">
    <property type="entry name" value="sigma70-ECF"/>
    <property type="match status" value="1"/>
</dbReference>
<dbReference type="RefSeq" id="WP_119930229.1">
    <property type="nucleotide sequence ID" value="NZ_QZEY01000017.1"/>
</dbReference>
<dbReference type="GO" id="GO:0003677">
    <property type="term" value="F:DNA binding"/>
    <property type="evidence" value="ECO:0007669"/>
    <property type="project" value="UniProtKB-KW"/>
</dbReference>
<sequence length="376" mass="40313">MSDEPRNTAPRASVPPAAPANTPVIDSAPADRPTPGAELAAALAVLDRLRRTWGVPAEQAAEVICAALLSVDSGTHRDRVCSAVIAAFGAPVSQLRNGADGDGAAGSLWEVYDAAREGSWSLPAAAVRDRAAGRATEDVLDRLLHAVLRFESCRHVGLVLTFSNRLAKAYGLDADDLLADGWHGLMLALRKYDPSRYEFSTYAAYRISGTIRDGIRAQSPIPKRLTTFVRKVAQVEEALLAELQRLPTSGEVAARMGEQARYLPLRPRLAPQTSLDELLNGAAEDRRGLEPAALVDEESAEAGAERRMCADLVRAALARLPQEQSTAVRLLHLDGLSLAEARQVTGLPARQLRAHAASGLASLRRQTHLAAWAQRG</sequence>
<proteinExistence type="predicted"/>
<protein>
    <submittedName>
        <fullName evidence="7">Sigma-70 family RNA polymerase sigma factor</fullName>
    </submittedName>
</protein>
<feature type="domain" description="RNA polymerase sigma-70 region 2" evidence="6">
    <location>
        <begin position="154"/>
        <end position="219"/>
    </location>
</feature>
<dbReference type="Pfam" id="PF04542">
    <property type="entry name" value="Sigma70_r2"/>
    <property type="match status" value="1"/>
</dbReference>
<keyword evidence="4" id="KW-0804">Transcription</keyword>
<feature type="region of interest" description="Disordered" evidence="5">
    <location>
        <begin position="1"/>
        <end position="33"/>
    </location>
</feature>
<keyword evidence="8" id="KW-1185">Reference proteome</keyword>
<dbReference type="InterPro" id="IPR007627">
    <property type="entry name" value="RNA_pol_sigma70_r2"/>
</dbReference>
<dbReference type="Gene3D" id="1.20.120.1810">
    <property type="match status" value="1"/>
</dbReference>
<accession>A0A3A4ABU9</accession>
<keyword evidence="1" id="KW-0805">Transcription regulation</keyword>
<gene>
    <name evidence="7" type="ORF">D5H75_31570</name>
</gene>
<dbReference type="OrthoDB" id="9799825at2"/>
<dbReference type="GO" id="GO:0006352">
    <property type="term" value="P:DNA-templated transcription initiation"/>
    <property type="evidence" value="ECO:0007669"/>
    <property type="project" value="InterPro"/>
</dbReference>
<dbReference type="InterPro" id="IPR014284">
    <property type="entry name" value="RNA_pol_sigma-70_dom"/>
</dbReference>
<dbReference type="EMBL" id="QZEY01000017">
    <property type="protein sequence ID" value="RJL23974.1"/>
    <property type="molecule type" value="Genomic_DNA"/>
</dbReference>
<evidence type="ECO:0000256" key="2">
    <source>
        <dbReference type="ARBA" id="ARBA00023082"/>
    </source>
</evidence>
<dbReference type="PANTHER" id="PTHR30385:SF8">
    <property type="entry name" value="RNA POLYMERASE SIGMA-E FACTOR"/>
    <property type="match status" value="1"/>
</dbReference>
<evidence type="ECO:0000256" key="3">
    <source>
        <dbReference type="ARBA" id="ARBA00023125"/>
    </source>
</evidence>
<dbReference type="Proteomes" id="UP000265768">
    <property type="component" value="Unassembled WGS sequence"/>
</dbReference>